<feature type="non-terminal residue" evidence="2">
    <location>
        <position position="34"/>
    </location>
</feature>
<sequence>MLTLELRVEIAVLRRQGMSIRAIARHLGCSRQTI</sequence>
<dbReference type="InterPro" id="IPR025246">
    <property type="entry name" value="IS30-like_HTH"/>
</dbReference>
<gene>
    <name evidence="2" type="ORF">QO199_25105</name>
</gene>
<protein>
    <submittedName>
        <fullName evidence="2">Helix-turn-helix domain-containing protein</fullName>
    </submittedName>
</protein>
<dbReference type="EMBL" id="JASMRX010000046">
    <property type="protein sequence ID" value="MDN6881921.1"/>
    <property type="molecule type" value="Genomic_DNA"/>
</dbReference>
<comment type="caution">
    <text evidence="2">The sequence shown here is derived from an EMBL/GenBank/DDBJ whole genome shotgun (WGS) entry which is preliminary data.</text>
</comment>
<reference evidence="2" key="1">
    <citation type="submission" date="2023-05" db="EMBL/GenBank/DDBJ databases">
        <title>Cannabis rhizosphere genomes.</title>
        <authorList>
            <person name="Goff K.L."/>
        </authorList>
    </citation>
    <scope>NUCLEOTIDE SEQUENCE</scope>
    <source>
        <strain evidence="2">SPPC 2817</strain>
    </source>
</reference>
<dbReference type="InterPro" id="IPR009057">
    <property type="entry name" value="Homeodomain-like_sf"/>
</dbReference>
<proteinExistence type="predicted"/>
<keyword evidence="3" id="KW-1185">Reference proteome</keyword>
<evidence type="ECO:0000259" key="1">
    <source>
        <dbReference type="Pfam" id="PF13936"/>
    </source>
</evidence>
<organism evidence="2 3">
    <name type="scientific">Serratia bockelmannii</name>
    <dbReference type="NCBI Taxonomy" id="2703793"/>
    <lineage>
        <taxon>Bacteria</taxon>
        <taxon>Pseudomonadati</taxon>
        <taxon>Pseudomonadota</taxon>
        <taxon>Gammaproteobacteria</taxon>
        <taxon>Enterobacterales</taxon>
        <taxon>Yersiniaceae</taxon>
        <taxon>Serratia</taxon>
    </lineage>
</organism>
<accession>A0ABT8M161</accession>
<dbReference type="RefSeq" id="WP_301481437.1">
    <property type="nucleotide sequence ID" value="NZ_JASMRX010000046.1"/>
</dbReference>
<dbReference type="Gene3D" id="1.10.10.60">
    <property type="entry name" value="Homeodomain-like"/>
    <property type="match status" value="1"/>
</dbReference>
<feature type="domain" description="Transposase IS30-like HTH" evidence="1">
    <location>
        <begin position="2"/>
        <end position="34"/>
    </location>
</feature>
<dbReference type="Pfam" id="PF13936">
    <property type="entry name" value="HTH_38"/>
    <property type="match status" value="1"/>
</dbReference>
<evidence type="ECO:0000313" key="3">
    <source>
        <dbReference type="Proteomes" id="UP001176500"/>
    </source>
</evidence>
<dbReference type="SUPFAM" id="SSF46689">
    <property type="entry name" value="Homeodomain-like"/>
    <property type="match status" value="1"/>
</dbReference>
<dbReference type="Proteomes" id="UP001176500">
    <property type="component" value="Unassembled WGS sequence"/>
</dbReference>
<name>A0ABT8M161_9GAMM</name>
<evidence type="ECO:0000313" key="2">
    <source>
        <dbReference type="EMBL" id="MDN6881921.1"/>
    </source>
</evidence>